<accession>A0A9J6ZI36</accession>
<reference evidence="2" key="1">
    <citation type="submission" date="2022-05" db="EMBL/GenBank/DDBJ databases">
        <title>Novel bacterial taxa in a minimal lignocellulolytic consortium and its capacity to transform plastics disclosed by genome-resolved metagenomics.</title>
        <authorList>
            <person name="Rodriguez C.A.D."/>
            <person name="Diaz-Garcia L."/>
            <person name="Herrera K."/>
            <person name="Tarazona N.A."/>
            <person name="Sproer C."/>
            <person name="Overmann J."/>
            <person name="Jimenez D.J."/>
        </authorList>
    </citation>
    <scope>NUCLEOTIDE SEQUENCE</scope>
    <source>
        <strain evidence="2">MAG5</strain>
    </source>
</reference>
<keyword evidence="1" id="KW-0812">Transmembrane</keyword>
<proteinExistence type="predicted"/>
<evidence type="ECO:0000313" key="2">
    <source>
        <dbReference type="EMBL" id="URN95393.1"/>
    </source>
</evidence>
<evidence type="ECO:0000313" key="3">
    <source>
        <dbReference type="Proteomes" id="UP001056756"/>
    </source>
</evidence>
<dbReference type="Proteomes" id="UP001056756">
    <property type="component" value="Chromosome"/>
</dbReference>
<evidence type="ECO:0000256" key="1">
    <source>
        <dbReference type="SAM" id="Phobius"/>
    </source>
</evidence>
<dbReference type="EMBL" id="CP097899">
    <property type="protein sequence ID" value="URN95393.1"/>
    <property type="molecule type" value="Genomic_DNA"/>
</dbReference>
<feature type="transmembrane region" description="Helical" evidence="1">
    <location>
        <begin position="7"/>
        <end position="27"/>
    </location>
</feature>
<sequence>MRISRRLTITIVIGLIIVVAIGLFYFLNRNTDQVKYHYPVIVDQDNEPIIPQSKSHEFDTDAQEAVVILEEDQSKLYVENLHLYYSSDGGLTSKELYTWAEGYKAQAWINGEYILFGTQLIEADSAEEGHRGSWMTVRLTSVPIVSAEEQWQFGPQELLSISLVEQPNLFFIQFRNGGEYVSEMVYQSSTYTWRSINQGLHDTVALTRQDLSNKFQPFISEEIIDMGNDVKAYVFIDDIGSIVYTEQPFELVKRYVGYDMIDATLMGFVDGTELVLGHFRNEAGDELLSLLNDGSSSNLPVETRLFIGEWIALNYSTFALITDHQIEIVMYNNGYDLIDNEPQYKQFSTKGATLIGSEGSLARYEVEGETRYLSLYDLVHTHNADFQSLLTTPLTDYKIDSVDRFSKDVVYETQPILEMDSSVVNTNEEIPEELDRAIDAIYEEVDYSFVKTYRKIDDVWYVIVDDKFYQYNNGALVEIGILPITMKMRIGEGFEGYGVKDFLRMNGKWIFTDTEASRIIMVNDKLEIEQELAVHLPNHLSLQGDLLHVTSPTWKYTVDKDFNLNDKRAIEYESSTDKNWVEVEFFRPSQYVKDKESGLTWYFLHGYLYQYNKQKQQYRTFYMGNNINARGTEQIIPYGDEILVMLDTRLERFNREGQWLGVIDYPRTEPDGIYVSSPEGENSYILDQVEGVIYLVQGYRIIRIDLNTSIVSMVFQQNYSDIGSISRYGNTIYFILHSNYEDKFQPLRTLEEMEYSQYTELVQLDLNSHDAERFLISGYVDRLELSADRPDQSEQPTIQLFRYNE</sequence>
<organism evidence="2 3">
    <name type="scientific">Candidatus Pristimantibacillus lignocellulolyticus</name>
    <dbReference type="NCBI Taxonomy" id="2994561"/>
    <lineage>
        <taxon>Bacteria</taxon>
        <taxon>Bacillati</taxon>
        <taxon>Bacillota</taxon>
        <taxon>Bacilli</taxon>
        <taxon>Bacillales</taxon>
        <taxon>Paenibacillaceae</taxon>
        <taxon>Candidatus Pristimantibacillus</taxon>
    </lineage>
</organism>
<keyword evidence="1" id="KW-1133">Transmembrane helix</keyword>
<name>A0A9J6ZI36_9BACL</name>
<dbReference type="AlphaFoldDB" id="A0A9J6ZI36"/>
<keyword evidence="1" id="KW-0472">Membrane</keyword>
<protein>
    <submittedName>
        <fullName evidence="2">Uncharacterized protein</fullName>
    </submittedName>
</protein>
<gene>
    <name evidence="2" type="ORF">NAG76_03785</name>
</gene>
<dbReference type="KEGG" id="plig:NAG76_03785"/>